<dbReference type="GO" id="GO:0005886">
    <property type="term" value="C:plasma membrane"/>
    <property type="evidence" value="ECO:0007669"/>
    <property type="project" value="TreeGrafter"/>
</dbReference>
<evidence type="ECO:0000256" key="9">
    <source>
        <dbReference type="SAM" id="Phobius"/>
    </source>
</evidence>
<dbReference type="GO" id="GO:0005524">
    <property type="term" value="F:ATP binding"/>
    <property type="evidence" value="ECO:0007669"/>
    <property type="project" value="UniProtKB-KW"/>
</dbReference>
<dbReference type="Gene3D" id="2.60.40.10">
    <property type="entry name" value="Immunoglobulins"/>
    <property type="match status" value="1"/>
</dbReference>
<dbReference type="SMART" id="SM00060">
    <property type="entry name" value="FN3"/>
    <property type="match status" value="1"/>
</dbReference>
<dbReference type="InParanoid" id="A0A1X7SI22"/>
<dbReference type="InterPro" id="IPR050449">
    <property type="entry name" value="Ephrin_rcpt_TKs"/>
</dbReference>
<accession>A0A1X7SI22</accession>
<proteinExistence type="predicted"/>
<keyword evidence="4" id="KW-0547">Nucleotide-binding</keyword>
<keyword evidence="2 9" id="KW-0812">Transmembrane</keyword>
<protein>
    <recommendedName>
        <fullName evidence="10">Fibronectin type-III domain-containing protein</fullName>
    </recommendedName>
</protein>
<dbReference type="Pfam" id="PF00041">
    <property type="entry name" value="fn3"/>
    <property type="match status" value="1"/>
</dbReference>
<name>A0A1X7SI22_AMPQE</name>
<evidence type="ECO:0000313" key="11">
    <source>
        <dbReference type="EnsemblMetazoa" id="Aqu2.1.01758_001"/>
    </source>
</evidence>
<evidence type="ECO:0000256" key="3">
    <source>
        <dbReference type="ARBA" id="ARBA00022737"/>
    </source>
</evidence>
<dbReference type="eggNOG" id="KOG0196">
    <property type="taxonomic scope" value="Eukaryota"/>
</dbReference>
<dbReference type="InterPro" id="IPR013783">
    <property type="entry name" value="Ig-like_fold"/>
</dbReference>
<dbReference type="PANTHER" id="PTHR46877:SF14">
    <property type="entry name" value="RECEPTOR PROTEIN-TYROSINE KINASE"/>
    <property type="match status" value="1"/>
</dbReference>
<evidence type="ECO:0000259" key="10">
    <source>
        <dbReference type="PROSITE" id="PS50853"/>
    </source>
</evidence>
<feature type="domain" description="Fibronectin type-III" evidence="10">
    <location>
        <begin position="56"/>
        <end position="151"/>
    </location>
</feature>
<organism evidence="11">
    <name type="scientific">Amphimedon queenslandica</name>
    <name type="common">Sponge</name>
    <dbReference type="NCBI Taxonomy" id="400682"/>
    <lineage>
        <taxon>Eukaryota</taxon>
        <taxon>Metazoa</taxon>
        <taxon>Porifera</taxon>
        <taxon>Demospongiae</taxon>
        <taxon>Heteroscleromorpha</taxon>
        <taxon>Haplosclerida</taxon>
        <taxon>Niphatidae</taxon>
        <taxon>Amphimedon</taxon>
    </lineage>
</organism>
<evidence type="ECO:0000256" key="4">
    <source>
        <dbReference type="ARBA" id="ARBA00022741"/>
    </source>
</evidence>
<dbReference type="EnsemblMetazoa" id="Aqu2.1.01758_001">
    <property type="protein sequence ID" value="Aqu2.1.01758_001"/>
    <property type="gene ID" value="Aqu2.1.01758"/>
</dbReference>
<evidence type="ECO:0000256" key="5">
    <source>
        <dbReference type="ARBA" id="ARBA00022840"/>
    </source>
</evidence>
<sequence length="211" mass="22985">CEEGTYKPFAGDSDCNGCPNNSYSASPGAVSCQCLSGYYRAPHEDITVRCTAPPSSPQNLTNTSVTKTNISIAWLEPTYNGGRTDLYYVISIKSSTNVIEYSTGHTNYTLMGLTPFTTYEIQVIARNGVSDQDNANDNNRTVTITVTTLNSMTNLPSTETPQLLSLTLMIGAPVVLVLVLCVCIIIVFVIVIIVRRNRKKRLVNLDLSFVG</sequence>
<keyword evidence="5" id="KW-0067">ATP-binding</keyword>
<dbReference type="AlphaFoldDB" id="A0A1X7SI22"/>
<evidence type="ECO:0000256" key="8">
    <source>
        <dbReference type="ARBA" id="ARBA00023170"/>
    </source>
</evidence>
<evidence type="ECO:0000256" key="7">
    <source>
        <dbReference type="ARBA" id="ARBA00023136"/>
    </source>
</evidence>
<dbReference type="STRING" id="400682.A0A1X7SI22"/>
<dbReference type="SUPFAM" id="SSF49265">
    <property type="entry name" value="Fibronectin type III"/>
    <property type="match status" value="1"/>
</dbReference>
<dbReference type="InterPro" id="IPR011641">
    <property type="entry name" value="Tyr-kin_ephrin_A/B_rcpt-like"/>
</dbReference>
<evidence type="ECO:0000256" key="1">
    <source>
        <dbReference type="ARBA" id="ARBA00004167"/>
    </source>
</evidence>
<comment type="subcellular location">
    <subcellularLocation>
        <location evidence="1">Membrane</location>
        <topology evidence="1">Single-pass membrane protein</topology>
    </subcellularLocation>
</comment>
<feature type="transmembrane region" description="Helical" evidence="9">
    <location>
        <begin position="163"/>
        <end position="194"/>
    </location>
</feature>
<evidence type="ECO:0000256" key="6">
    <source>
        <dbReference type="ARBA" id="ARBA00022989"/>
    </source>
</evidence>
<dbReference type="PROSITE" id="PS50853">
    <property type="entry name" value="FN3"/>
    <property type="match status" value="1"/>
</dbReference>
<evidence type="ECO:0000256" key="2">
    <source>
        <dbReference type="ARBA" id="ARBA00022692"/>
    </source>
</evidence>
<dbReference type="PANTHER" id="PTHR46877">
    <property type="entry name" value="EPH RECEPTOR A5"/>
    <property type="match status" value="1"/>
</dbReference>
<dbReference type="InterPro" id="IPR003961">
    <property type="entry name" value="FN3_dom"/>
</dbReference>
<keyword evidence="7 9" id="KW-0472">Membrane</keyword>
<dbReference type="OrthoDB" id="4062651at2759"/>
<keyword evidence="6 9" id="KW-1133">Transmembrane helix</keyword>
<dbReference type="FunFam" id="2.10.50.10:FF:000001">
    <property type="entry name" value="Ephrin type-A receptor 5"/>
    <property type="match status" value="1"/>
</dbReference>
<keyword evidence="8" id="KW-0675">Receptor</keyword>
<keyword evidence="3" id="KW-0677">Repeat</keyword>
<dbReference type="InterPro" id="IPR036116">
    <property type="entry name" value="FN3_sf"/>
</dbReference>
<dbReference type="Gene3D" id="2.10.50.10">
    <property type="entry name" value="Tumor Necrosis Factor Receptor, subunit A, domain 2"/>
    <property type="match status" value="1"/>
</dbReference>
<dbReference type="CDD" id="cd00063">
    <property type="entry name" value="FN3"/>
    <property type="match status" value="1"/>
</dbReference>
<reference evidence="11" key="1">
    <citation type="submission" date="2017-05" db="UniProtKB">
        <authorList>
            <consortium name="EnsemblMetazoa"/>
        </authorList>
    </citation>
    <scope>IDENTIFICATION</scope>
</reference>
<dbReference type="GO" id="GO:0005005">
    <property type="term" value="F:transmembrane-ephrin receptor activity"/>
    <property type="evidence" value="ECO:0007669"/>
    <property type="project" value="TreeGrafter"/>
</dbReference>
<dbReference type="Pfam" id="PF07699">
    <property type="entry name" value="Ephrin_rec_like"/>
    <property type="match status" value="1"/>
</dbReference>